<dbReference type="GO" id="GO:0005886">
    <property type="term" value="C:plasma membrane"/>
    <property type="evidence" value="ECO:0007669"/>
    <property type="project" value="UniProtKB-SubCell"/>
</dbReference>
<keyword evidence="15" id="KW-1185">Reference proteome</keyword>
<dbReference type="GO" id="GO:0006508">
    <property type="term" value="P:proteolysis"/>
    <property type="evidence" value="ECO:0007669"/>
    <property type="project" value="UniProtKB-KW"/>
</dbReference>
<dbReference type="AlphaFoldDB" id="A0A2G5PHJ9"/>
<dbReference type="PRINTS" id="PR00723">
    <property type="entry name" value="SUBTILISIN"/>
</dbReference>
<evidence type="ECO:0000256" key="12">
    <source>
        <dbReference type="SAM" id="Phobius"/>
    </source>
</evidence>
<comment type="caution">
    <text evidence="14">The sequence shown here is derived from an EMBL/GenBank/DDBJ whole genome shotgun (WGS) entry which is preliminary data.</text>
</comment>
<dbReference type="PROSITE" id="PS00137">
    <property type="entry name" value="SUBTILASE_HIS"/>
    <property type="match status" value="1"/>
</dbReference>
<evidence type="ECO:0000256" key="2">
    <source>
        <dbReference type="ARBA" id="ARBA00011073"/>
    </source>
</evidence>
<dbReference type="OrthoDB" id="9798386at2"/>
<dbReference type="PROSITE" id="PS00136">
    <property type="entry name" value="SUBTILASE_ASP"/>
    <property type="match status" value="1"/>
</dbReference>
<dbReference type="PROSITE" id="PS00138">
    <property type="entry name" value="SUBTILASE_SER"/>
    <property type="match status" value="1"/>
</dbReference>
<dbReference type="PANTHER" id="PTHR43806">
    <property type="entry name" value="PEPTIDASE S8"/>
    <property type="match status" value="1"/>
</dbReference>
<keyword evidence="7 10" id="KW-0720">Serine protease</keyword>
<feature type="active site" description="Charge relay system" evidence="10">
    <location>
        <position position="70"/>
    </location>
</feature>
<evidence type="ECO:0000313" key="15">
    <source>
        <dbReference type="Proteomes" id="UP000230551"/>
    </source>
</evidence>
<keyword evidence="9 12" id="KW-0472">Membrane</keyword>
<evidence type="ECO:0000256" key="11">
    <source>
        <dbReference type="RuleBase" id="RU003355"/>
    </source>
</evidence>
<reference evidence="14 15" key="1">
    <citation type="journal article" date="2017" name="Infect. Genet. Evol.">
        <title>The new phylogeny of the genus Mycobacterium: The old and the news.</title>
        <authorList>
            <person name="Tortoli E."/>
            <person name="Fedrizzi T."/>
            <person name="Meehan C.J."/>
            <person name="Trovato A."/>
            <person name="Grottola A."/>
            <person name="Giacobazzi E."/>
            <person name="Serpini G.F."/>
            <person name="Tagliazucchi S."/>
            <person name="Fabio A."/>
            <person name="Bettua C."/>
            <person name="Bertorelli R."/>
            <person name="Frascaro F."/>
            <person name="De Sanctis V."/>
            <person name="Pecorari M."/>
            <person name="Jousson O."/>
            <person name="Segata N."/>
            <person name="Cirillo D.M."/>
        </authorList>
    </citation>
    <scope>NUCLEOTIDE SEQUENCE [LARGE SCALE GENOMIC DNA]</scope>
    <source>
        <strain evidence="14 15">CIP1034565</strain>
    </source>
</reference>
<evidence type="ECO:0000313" key="14">
    <source>
        <dbReference type="EMBL" id="PIB77767.1"/>
    </source>
</evidence>
<evidence type="ECO:0000256" key="6">
    <source>
        <dbReference type="ARBA" id="ARBA00022801"/>
    </source>
</evidence>
<dbReference type="PROSITE" id="PS51892">
    <property type="entry name" value="SUBTILASE"/>
    <property type="match status" value="1"/>
</dbReference>
<proteinExistence type="inferred from homology"/>
<name>A0A2G5PHJ9_9MYCO</name>
<evidence type="ECO:0000256" key="4">
    <source>
        <dbReference type="ARBA" id="ARBA00022670"/>
    </source>
</evidence>
<gene>
    <name evidence="14" type="primary">mycP</name>
    <name evidence="14" type="ORF">CQY22_001665</name>
</gene>
<dbReference type="InterPro" id="IPR050131">
    <property type="entry name" value="Peptidase_S8_subtilisin-like"/>
</dbReference>
<protein>
    <submittedName>
        <fullName evidence="14">Type VII secretion-associated serine protease mycosin</fullName>
    </submittedName>
</protein>
<dbReference type="InterPro" id="IPR023834">
    <property type="entry name" value="T7SS_pept_S8A_mycosin"/>
</dbReference>
<dbReference type="Pfam" id="PF00082">
    <property type="entry name" value="Peptidase_S8"/>
    <property type="match status" value="1"/>
</dbReference>
<feature type="active site" description="Charge relay system" evidence="10">
    <location>
        <position position="39"/>
    </location>
</feature>
<evidence type="ECO:0000256" key="5">
    <source>
        <dbReference type="ARBA" id="ARBA00022692"/>
    </source>
</evidence>
<comment type="similarity">
    <text evidence="2 10 11">Belongs to the peptidase S8 family.</text>
</comment>
<keyword evidence="5 12" id="KW-0812">Transmembrane</keyword>
<comment type="subcellular location">
    <subcellularLocation>
        <location evidence="1">Cell membrane</location>
        <topology evidence="1">Single-pass membrane protein</topology>
    </subcellularLocation>
</comment>
<dbReference type="InterPro" id="IPR000209">
    <property type="entry name" value="Peptidase_S8/S53_dom"/>
</dbReference>
<dbReference type="Gene3D" id="3.40.50.200">
    <property type="entry name" value="Peptidase S8/S53 domain"/>
    <property type="match status" value="1"/>
</dbReference>
<evidence type="ECO:0000256" key="3">
    <source>
        <dbReference type="ARBA" id="ARBA00022475"/>
    </source>
</evidence>
<dbReference type="STRING" id="85968.GCA_900073015_01514"/>
<sequence>MCAVSPPAEASDADPLAALDLPALWRFSRGAGQKVAVIDTGVARHRRLRALVPGGDFVSTGDGAQDCDGHGTVVAGIIAAATDPGDGFSGVAPDASVIAIRQTSVKFGPADTPGEVGVGDVDTLAAAVRAAADQGATVINISTVACGVGPVADGALGAALAYAVDVKDAVVVTAAGNTGGLGQCPAQVPTGARLSWDTVTVAVSPAWYDDYVLTVASAAADGTPSVFTMPGPWVDVAAPGEGLTSLNLDGNTLADSVAGVGADAPISGTSYAAPVVAGVAALLRARYPELTARQVMARIESTAGGSGWTPALGAGLIDPLAALAPETVAAPPSQTTAQPIPVTPGAVAAPDGRFVALLGTAVCALALAAMWGLNRWRAGPRPIG</sequence>
<evidence type="ECO:0000256" key="9">
    <source>
        <dbReference type="ARBA" id="ARBA00023136"/>
    </source>
</evidence>
<dbReference type="InterPro" id="IPR036852">
    <property type="entry name" value="Peptidase_S8/S53_dom_sf"/>
</dbReference>
<dbReference type="EMBL" id="PDCN02000001">
    <property type="protein sequence ID" value="PIB77767.1"/>
    <property type="molecule type" value="Genomic_DNA"/>
</dbReference>
<organism evidence="14 15">
    <name type="scientific">Mycolicibacterium brumae</name>
    <dbReference type="NCBI Taxonomy" id="85968"/>
    <lineage>
        <taxon>Bacteria</taxon>
        <taxon>Bacillati</taxon>
        <taxon>Actinomycetota</taxon>
        <taxon>Actinomycetes</taxon>
        <taxon>Mycobacteriales</taxon>
        <taxon>Mycobacteriaceae</taxon>
        <taxon>Mycolicibacterium</taxon>
    </lineage>
</organism>
<dbReference type="GO" id="GO:0004252">
    <property type="term" value="F:serine-type endopeptidase activity"/>
    <property type="evidence" value="ECO:0007669"/>
    <property type="project" value="UniProtKB-UniRule"/>
</dbReference>
<evidence type="ECO:0000256" key="1">
    <source>
        <dbReference type="ARBA" id="ARBA00004162"/>
    </source>
</evidence>
<feature type="transmembrane region" description="Helical" evidence="12">
    <location>
        <begin position="354"/>
        <end position="373"/>
    </location>
</feature>
<dbReference type="InterPro" id="IPR023827">
    <property type="entry name" value="Peptidase_S8_Asp-AS"/>
</dbReference>
<dbReference type="InterPro" id="IPR015500">
    <property type="entry name" value="Peptidase_S8_subtilisin-rel"/>
</dbReference>
<keyword evidence="4 10" id="KW-0645">Protease</keyword>
<evidence type="ECO:0000256" key="8">
    <source>
        <dbReference type="ARBA" id="ARBA00022989"/>
    </source>
</evidence>
<dbReference type="NCBIfam" id="TIGR03921">
    <property type="entry name" value="T7SS_mycosin"/>
    <property type="match status" value="1"/>
</dbReference>
<keyword evidence="8 12" id="KW-1133">Transmembrane helix</keyword>
<evidence type="ECO:0000259" key="13">
    <source>
        <dbReference type="Pfam" id="PF00082"/>
    </source>
</evidence>
<evidence type="ECO:0000256" key="7">
    <source>
        <dbReference type="ARBA" id="ARBA00022825"/>
    </source>
</evidence>
<dbReference type="InterPro" id="IPR022398">
    <property type="entry name" value="Peptidase_S8_His-AS"/>
</dbReference>
<feature type="domain" description="Peptidase S8/S53" evidence="13">
    <location>
        <begin position="30"/>
        <end position="315"/>
    </location>
</feature>
<feature type="active site" description="Charge relay system" evidence="10">
    <location>
        <position position="270"/>
    </location>
</feature>
<accession>A0A2G5PHJ9</accession>
<dbReference type="SUPFAM" id="SSF52743">
    <property type="entry name" value="Subtilisin-like"/>
    <property type="match status" value="1"/>
</dbReference>
<dbReference type="Proteomes" id="UP000230551">
    <property type="component" value="Unassembled WGS sequence"/>
</dbReference>
<keyword evidence="3" id="KW-1003">Cell membrane</keyword>
<keyword evidence="6 10" id="KW-0378">Hydrolase</keyword>
<dbReference type="PANTHER" id="PTHR43806:SF11">
    <property type="entry name" value="CEREVISIN-RELATED"/>
    <property type="match status" value="1"/>
</dbReference>
<evidence type="ECO:0000256" key="10">
    <source>
        <dbReference type="PROSITE-ProRule" id="PRU01240"/>
    </source>
</evidence>
<dbReference type="InterPro" id="IPR023828">
    <property type="entry name" value="Peptidase_S8_Ser-AS"/>
</dbReference>